<dbReference type="GO" id="GO:0005829">
    <property type="term" value="C:cytosol"/>
    <property type="evidence" value="ECO:0007669"/>
    <property type="project" value="TreeGrafter"/>
</dbReference>
<feature type="compositionally biased region" description="Basic and acidic residues" evidence="8">
    <location>
        <begin position="105"/>
        <end position="118"/>
    </location>
</feature>
<name>A0A1Y1JKL8_PLAGO</name>
<evidence type="ECO:0000256" key="6">
    <source>
        <dbReference type="ARBA" id="ARBA00022801"/>
    </source>
</evidence>
<dbReference type="GO" id="GO:0005634">
    <property type="term" value="C:nucleus"/>
    <property type="evidence" value="ECO:0007669"/>
    <property type="project" value="TreeGrafter"/>
</dbReference>
<comment type="caution">
    <text evidence="10">The sequence shown here is derived from an EMBL/GenBank/DDBJ whole genome shotgun (WGS) entry which is preliminary data.</text>
</comment>
<dbReference type="PROSITE" id="PS00973">
    <property type="entry name" value="USP_2"/>
    <property type="match status" value="1"/>
</dbReference>
<evidence type="ECO:0000256" key="8">
    <source>
        <dbReference type="SAM" id="MobiDB-lite"/>
    </source>
</evidence>
<dbReference type="InterPro" id="IPR038765">
    <property type="entry name" value="Papain-like_cys_pep_sf"/>
</dbReference>
<dbReference type="GO" id="GO:0006508">
    <property type="term" value="P:proteolysis"/>
    <property type="evidence" value="ECO:0007669"/>
    <property type="project" value="UniProtKB-KW"/>
</dbReference>
<dbReference type="EC" id="3.4.19.12" evidence="3"/>
<evidence type="ECO:0000256" key="7">
    <source>
        <dbReference type="ARBA" id="ARBA00022807"/>
    </source>
</evidence>
<dbReference type="InterPro" id="IPR001394">
    <property type="entry name" value="Peptidase_C19_UCH"/>
</dbReference>
<keyword evidence="7" id="KW-0788">Thiol protease</keyword>
<evidence type="ECO:0000256" key="1">
    <source>
        <dbReference type="ARBA" id="ARBA00000707"/>
    </source>
</evidence>
<dbReference type="Pfam" id="PF00443">
    <property type="entry name" value="UCH"/>
    <property type="match status" value="2"/>
</dbReference>
<keyword evidence="5" id="KW-0833">Ubl conjugation pathway</keyword>
<organism evidence="10 11">
    <name type="scientific">Plasmodium gonderi</name>
    <dbReference type="NCBI Taxonomy" id="77519"/>
    <lineage>
        <taxon>Eukaryota</taxon>
        <taxon>Sar</taxon>
        <taxon>Alveolata</taxon>
        <taxon>Apicomplexa</taxon>
        <taxon>Aconoidasida</taxon>
        <taxon>Haemosporida</taxon>
        <taxon>Plasmodiidae</taxon>
        <taxon>Plasmodium</taxon>
        <taxon>Plasmodium (Plasmodium)</taxon>
    </lineage>
</organism>
<dbReference type="GO" id="GO:0016579">
    <property type="term" value="P:protein deubiquitination"/>
    <property type="evidence" value="ECO:0007669"/>
    <property type="project" value="InterPro"/>
</dbReference>
<dbReference type="GeneID" id="39749812"/>
<evidence type="ECO:0000313" key="10">
    <source>
        <dbReference type="EMBL" id="GAW83069.1"/>
    </source>
</evidence>
<dbReference type="OrthoDB" id="420187at2759"/>
<sequence length="1333" mass="156674">MNLSSSKIHISLSNQYVEYYEEKNLQDPLNSSIKKNDVKFSSEEEESTTVGYARDDIFTGRCTDHNAYIEKNEKCEYPNANADEYHFENEKKNNTTKELSPNHVGHSEIQKEHTKETMPKLALPHSSCGGIELRERKSVHGKVCRSKRMLYGKNHKIKGKISQKLGLNILKTIHSRKSSTYCFISKALKRYLKVRIRMLQKKNHKCVSKENIASRVVIPKRAVPLCVREEEEESDKKKIKEVFLESVKWSAEEDMDRNKKTNTNGKIAKEGNKDLRQLPNKPHMNNYAPTNNHLHNICTDEKNMKMKKGIKQILLLAPKACIKNRGFFICSKMITKEKIRKEEEKKKKKKKRHECKPINLKSKDTMNQYSTQKTRKNTDYIRDIQTNFIQNSSFMHTKKCESLINQMDEKNREEKGINVPTIEGGIWRYLEDSSKKIKVTDVNCGINRAYMTTLLRKRRKEKNTIVHGISNSDDYNHSISRQRRYDELISDGKQIEKKNPNESKSNRNTRNVVETILTNRIMNNDVCRGNENYKIYEFSQKMKRHNEEHNKEEDINDTVLIAKCNERCSKDKKRERDNVGSTLFTNGITSHNDGKMMHQKKVNEKEENIDTVIKKQGKNILNCDKYIHIEENEMKEEVIQRDGGNERWKRRKKKNDAAASAATTEIVRKSQLNLNEYLILKEIKTIQSKEVVQLNLDSSFFVSKGAGLYNYGQNICFFNSIIQTIVRIPYICKDLMNKLHSLNCEKKKIHVFCFYCLFEQFACNIISKKSGIKNMLIPYIKKYICNSYIVGYQEDVHEYLRYFLCSLEKSSFSASIYIQKMFTGVTKNITICTKCNNVSLKYEQYYELSLDISSSNNLEEALKKHLSKEVLMGDNGYYCEKCRKKKKATKQCVINKLPRVLTIQIKRFFMNSKFHIVKNHKHISYPLQLDMKTYVNNCDLFQNDFNNNVISLYEKTNSNSSFHQNAALTREQPFARTSHGTKGRRDNLTVEQNGGQYDARSDIQLDMQSSGKSNVECWKSRRLKNQEKIRWNNTYVLKQVEHIFSELKREVCKKKIKKELSSKELRNLFMEKKKKIIKELKKIKFSKFYNDILLSISKDMETLYYYIKTNYNRKNFSLNSVLFNFNVEHYHREDIHESCLESCTFHDKQETKKRKNSEQNICVSYQEEERKYGENCPKGCSKKCQLDCSKMCQLDSSKKCQLDCPQNDFKSCPQKRASYFAYELTGLIKHIGSGTEYGHYVALTKSNNNIYLLCDDNNISYINKKDVLNCVKNAYVFIYTCIHPEFIDFYNKYVDVLEKKKFNINLPVFERRVEFKERITMPKQKFISRSMYI</sequence>
<comment type="similarity">
    <text evidence="2">Belongs to the peptidase C19 family.</text>
</comment>
<feature type="region of interest" description="Disordered" evidence="8">
    <location>
        <begin position="93"/>
        <end position="118"/>
    </location>
</feature>
<dbReference type="GO" id="GO:0004843">
    <property type="term" value="F:cysteine-type deubiquitinase activity"/>
    <property type="evidence" value="ECO:0007669"/>
    <property type="project" value="UniProtKB-EC"/>
</dbReference>
<keyword evidence="6" id="KW-0378">Hydrolase</keyword>
<evidence type="ECO:0000256" key="3">
    <source>
        <dbReference type="ARBA" id="ARBA00012759"/>
    </source>
</evidence>
<dbReference type="InterPro" id="IPR050164">
    <property type="entry name" value="Peptidase_C19"/>
</dbReference>
<dbReference type="PROSITE" id="PS50235">
    <property type="entry name" value="USP_3"/>
    <property type="match status" value="1"/>
</dbReference>
<dbReference type="InterPro" id="IPR028889">
    <property type="entry name" value="USP"/>
</dbReference>
<gene>
    <name evidence="10" type="ORF">PGO_133410</name>
</gene>
<proteinExistence type="inferred from homology"/>
<dbReference type="RefSeq" id="XP_028545658.1">
    <property type="nucleotide sequence ID" value="XM_028689857.1"/>
</dbReference>
<dbReference type="EMBL" id="BDQF01000014">
    <property type="protein sequence ID" value="GAW83069.1"/>
    <property type="molecule type" value="Genomic_DNA"/>
</dbReference>
<dbReference type="PANTHER" id="PTHR24006">
    <property type="entry name" value="UBIQUITIN CARBOXYL-TERMINAL HYDROLASE"/>
    <property type="match status" value="1"/>
</dbReference>
<keyword evidence="11" id="KW-1185">Reference proteome</keyword>
<accession>A0A1Y1JKL8</accession>
<feature type="region of interest" description="Disordered" evidence="8">
    <location>
        <begin position="489"/>
        <end position="509"/>
    </location>
</feature>
<reference evidence="11" key="1">
    <citation type="submission" date="2017-04" db="EMBL/GenBank/DDBJ databases">
        <title>Plasmodium gonderi genome.</title>
        <authorList>
            <person name="Arisue N."/>
            <person name="Honma H."/>
            <person name="Kawai S."/>
            <person name="Tougan T."/>
            <person name="Tanabe K."/>
            <person name="Horii T."/>
        </authorList>
    </citation>
    <scope>NUCLEOTIDE SEQUENCE [LARGE SCALE GENOMIC DNA]</scope>
    <source>
        <strain evidence="11">ATCC 30045</strain>
    </source>
</reference>
<dbReference type="SUPFAM" id="SSF54001">
    <property type="entry name" value="Cysteine proteinases"/>
    <property type="match status" value="1"/>
</dbReference>
<dbReference type="Proteomes" id="UP000195521">
    <property type="component" value="Unassembled WGS sequence"/>
</dbReference>
<keyword evidence="4" id="KW-0645">Protease</keyword>
<dbReference type="InterPro" id="IPR018200">
    <property type="entry name" value="USP_CS"/>
</dbReference>
<feature type="compositionally biased region" description="Basic and acidic residues" evidence="8">
    <location>
        <begin position="493"/>
        <end position="505"/>
    </location>
</feature>
<comment type="catalytic activity">
    <reaction evidence="1">
        <text>Thiol-dependent hydrolysis of ester, thioester, amide, peptide and isopeptide bonds formed by the C-terminal Gly of ubiquitin (a 76-residue protein attached to proteins as an intracellular targeting signal).</text>
        <dbReference type="EC" id="3.4.19.12"/>
    </reaction>
</comment>
<evidence type="ECO:0000259" key="9">
    <source>
        <dbReference type="PROSITE" id="PS50235"/>
    </source>
</evidence>
<evidence type="ECO:0000256" key="5">
    <source>
        <dbReference type="ARBA" id="ARBA00022786"/>
    </source>
</evidence>
<evidence type="ECO:0000256" key="2">
    <source>
        <dbReference type="ARBA" id="ARBA00009085"/>
    </source>
</evidence>
<protein>
    <recommendedName>
        <fullName evidence="3">ubiquitinyl hydrolase 1</fullName>
        <ecNumber evidence="3">3.4.19.12</ecNumber>
    </recommendedName>
</protein>
<evidence type="ECO:0000256" key="4">
    <source>
        <dbReference type="ARBA" id="ARBA00022670"/>
    </source>
</evidence>
<feature type="domain" description="USP" evidence="9">
    <location>
        <begin position="706"/>
        <end position="1282"/>
    </location>
</feature>
<evidence type="ECO:0000313" key="11">
    <source>
        <dbReference type="Proteomes" id="UP000195521"/>
    </source>
</evidence>
<dbReference type="PANTHER" id="PTHR24006:SF758">
    <property type="entry name" value="UBIQUITIN CARBOXYL-TERMINAL HYDROLASE 36"/>
    <property type="match status" value="1"/>
</dbReference>
<dbReference type="Gene3D" id="3.90.70.10">
    <property type="entry name" value="Cysteine proteinases"/>
    <property type="match status" value="2"/>
</dbReference>
<feature type="region of interest" description="Disordered" evidence="8">
    <location>
        <begin position="970"/>
        <end position="992"/>
    </location>
</feature>